<evidence type="ECO:0000313" key="4">
    <source>
        <dbReference type="Proteomes" id="UP000053660"/>
    </source>
</evidence>
<dbReference type="GO" id="GO:0002098">
    <property type="term" value="P:tRNA wobble uridine modification"/>
    <property type="evidence" value="ECO:0007669"/>
    <property type="project" value="TreeGrafter"/>
</dbReference>
<gene>
    <name evidence="3" type="ORF">OESDEN_00768</name>
</gene>
<organism evidence="3 4">
    <name type="scientific">Oesophagostomum dentatum</name>
    <name type="common">Nodular worm</name>
    <dbReference type="NCBI Taxonomy" id="61180"/>
    <lineage>
        <taxon>Eukaryota</taxon>
        <taxon>Metazoa</taxon>
        <taxon>Ecdysozoa</taxon>
        <taxon>Nematoda</taxon>
        <taxon>Chromadorea</taxon>
        <taxon>Rhabditida</taxon>
        <taxon>Rhabditina</taxon>
        <taxon>Rhabditomorpha</taxon>
        <taxon>Strongyloidea</taxon>
        <taxon>Strongylidae</taxon>
        <taxon>Oesophagostomum</taxon>
    </lineage>
</organism>
<dbReference type="InterPro" id="IPR029063">
    <property type="entry name" value="SAM-dependent_MTases_sf"/>
</dbReference>
<sequence length="98" mass="11515">MKRWSPMLGRRLATLLISVEEQLAEEVTQKILHEAMTEIMATLRQVTFYRFYHVFRKGELENLINSIPCLSVVRSSFEHGNWCVIVEKQSRATFRAPF</sequence>
<dbReference type="GO" id="GO:0000049">
    <property type="term" value="F:tRNA binding"/>
    <property type="evidence" value="ECO:0007669"/>
    <property type="project" value="TreeGrafter"/>
</dbReference>
<evidence type="ECO:0000256" key="2">
    <source>
        <dbReference type="ARBA" id="ARBA00022679"/>
    </source>
</evidence>
<dbReference type="InterPro" id="IPR051422">
    <property type="entry name" value="AlkB_tRNA_MeTrf/Diox"/>
</dbReference>
<dbReference type="GO" id="GO:0005634">
    <property type="term" value="C:nucleus"/>
    <property type="evidence" value="ECO:0007669"/>
    <property type="project" value="TreeGrafter"/>
</dbReference>
<keyword evidence="2" id="KW-0808">Transferase</keyword>
<dbReference type="PANTHER" id="PTHR13069">
    <property type="entry name" value="ALKYLATED DNA REPAIR PROTEIN ALKB HOMOLOG 8"/>
    <property type="match status" value="1"/>
</dbReference>
<keyword evidence="1" id="KW-0489">Methyltransferase</keyword>
<keyword evidence="4" id="KW-1185">Reference proteome</keyword>
<dbReference type="Gene3D" id="3.40.50.150">
    <property type="entry name" value="Vaccinia Virus protein VP39"/>
    <property type="match status" value="1"/>
</dbReference>
<reference evidence="3 4" key="1">
    <citation type="submission" date="2014-03" db="EMBL/GenBank/DDBJ databases">
        <title>Draft genome of the hookworm Oesophagostomum dentatum.</title>
        <authorList>
            <person name="Mitreva M."/>
        </authorList>
    </citation>
    <scope>NUCLEOTIDE SEQUENCE [LARGE SCALE GENOMIC DNA]</scope>
    <source>
        <strain evidence="3 4">OD-Hann</strain>
    </source>
</reference>
<protein>
    <submittedName>
        <fullName evidence="3">Uncharacterized protein</fullName>
    </submittedName>
</protein>
<dbReference type="EMBL" id="KN549232">
    <property type="protein sequence ID" value="KHJ99245.1"/>
    <property type="molecule type" value="Genomic_DNA"/>
</dbReference>
<accession>A0A0B1TUX9</accession>
<evidence type="ECO:0000313" key="3">
    <source>
        <dbReference type="EMBL" id="KHJ99245.1"/>
    </source>
</evidence>
<dbReference type="PANTHER" id="PTHR13069:SF34">
    <property type="entry name" value="METHYLTRANSFERASE TYPE 11 DOMAIN-CONTAINING PROTEIN"/>
    <property type="match status" value="1"/>
</dbReference>
<evidence type="ECO:0000256" key="1">
    <source>
        <dbReference type="ARBA" id="ARBA00022603"/>
    </source>
</evidence>
<dbReference type="GO" id="GO:0005737">
    <property type="term" value="C:cytoplasm"/>
    <property type="evidence" value="ECO:0007669"/>
    <property type="project" value="TreeGrafter"/>
</dbReference>
<dbReference type="GO" id="GO:0106335">
    <property type="term" value="F:tRNA (5-carboxymethyluridine(34)-5-O)-methyltransferase activity"/>
    <property type="evidence" value="ECO:0007669"/>
    <property type="project" value="TreeGrafter"/>
</dbReference>
<dbReference type="AlphaFoldDB" id="A0A0B1TUX9"/>
<dbReference type="OrthoDB" id="271595at2759"/>
<dbReference type="GO" id="GO:0030488">
    <property type="term" value="P:tRNA methylation"/>
    <property type="evidence" value="ECO:0007669"/>
    <property type="project" value="TreeGrafter"/>
</dbReference>
<name>A0A0B1TUX9_OESDE</name>
<dbReference type="Proteomes" id="UP000053660">
    <property type="component" value="Unassembled WGS sequence"/>
</dbReference>
<proteinExistence type="predicted"/>